<proteinExistence type="predicted"/>
<dbReference type="Pfam" id="PF10934">
    <property type="entry name" value="Sheath_initiator"/>
    <property type="match status" value="1"/>
</dbReference>
<accession>A0A939D9F7</accession>
<protein>
    <submittedName>
        <fullName evidence="1">DUF2634 domain-containing protein</fullName>
    </submittedName>
</protein>
<sequence>MFPNTEITEIAVTEEETNMGTSFLFDFKRGDFVTVDGKVTAVSGLGAVKGWIKKVLNTEKGKFKIYETDESQEYGVKLKDFVTSGYSTDFVQIELEREIKEALARNTDITRVHTFEFEKNKRKLTCSFTVETVYGTTGGEVIL</sequence>
<dbReference type="AlphaFoldDB" id="A0A939D9F7"/>
<keyword evidence="2" id="KW-1185">Reference proteome</keyword>
<dbReference type="RefSeq" id="WP_206581996.1">
    <property type="nucleotide sequence ID" value="NZ_JAFJZZ010000002.1"/>
</dbReference>
<gene>
    <name evidence="1" type="ORF">JYB65_07300</name>
</gene>
<dbReference type="EMBL" id="JAFJZZ010000002">
    <property type="protein sequence ID" value="MBN7773163.1"/>
    <property type="molecule type" value="Genomic_DNA"/>
</dbReference>
<dbReference type="Proteomes" id="UP000664545">
    <property type="component" value="Unassembled WGS sequence"/>
</dbReference>
<evidence type="ECO:0000313" key="1">
    <source>
        <dbReference type="EMBL" id="MBN7773163.1"/>
    </source>
</evidence>
<reference evidence="1" key="1">
    <citation type="submission" date="2021-02" db="EMBL/GenBank/DDBJ databases">
        <title>Abyssanaerobacter marinus gen.nov., sp., nov, anaerobic bacterium isolated from the Onnuri vent field of Indian Ocean and suggestion of Mogibacteriaceae fam. nov., and proposal of reclassification of ambiguous this family's genus member.</title>
        <authorList>
            <person name="Kim Y.J."/>
            <person name="Yang J.-A."/>
        </authorList>
    </citation>
    <scope>NUCLEOTIDE SEQUENCE</scope>
    <source>
        <strain evidence="1">DSM 2634</strain>
    </source>
</reference>
<dbReference type="InterPro" id="IPR020288">
    <property type="entry name" value="Sheath_initiator"/>
</dbReference>
<evidence type="ECO:0000313" key="2">
    <source>
        <dbReference type="Proteomes" id="UP000664545"/>
    </source>
</evidence>
<dbReference type="Gene3D" id="3.10.450.40">
    <property type="match status" value="1"/>
</dbReference>
<organism evidence="1 2">
    <name type="scientific">Clostridium aminobutyricum</name>
    <dbReference type="NCBI Taxonomy" id="33953"/>
    <lineage>
        <taxon>Bacteria</taxon>
        <taxon>Bacillati</taxon>
        <taxon>Bacillota</taxon>
        <taxon>Clostridia</taxon>
        <taxon>Eubacteriales</taxon>
        <taxon>Clostridiaceae</taxon>
        <taxon>Clostridium</taxon>
    </lineage>
</organism>
<comment type="caution">
    <text evidence="1">The sequence shown here is derived from an EMBL/GenBank/DDBJ whole genome shotgun (WGS) entry which is preliminary data.</text>
</comment>
<name>A0A939D9F7_CLOAM</name>